<evidence type="ECO:0000313" key="2">
    <source>
        <dbReference type="EMBL" id="MDX8151350.1"/>
    </source>
</evidence>
<dbReference type="InterPro" id="IPR050229">
    <property type="entry name" value="GlpE_sulfurtransferase"/>
</dbReference>
<dbReference type="InterPro" id="IPR036873">
    <property type="entry name" value="Rhodanese-like_dom_sf"/>
</dbReference>
<sequence>MAELPIEIDAATLEDALARDEVVLVDVREPYEWEAGRIPGAHHVPLDQLGPRSGRPPLDGEKPIVFQCRVGGRSLLAAQAFRQHGYPAASLQGGILDWAAGGRALEPDGGTVAEH</sequence>
<dbReference type="InterPro" id="IPR001763">
    <property type="entry name" value="Rhodanese-like_dom"/>
</dbReference>
<comment type="caution">
    <text evidence="2">The sequence shown here is derived from an EMBL/GenBank/DDBJ whole genome shotgun (WGS) entry which is preliminary data.</text>
</comment>
<accession>A0ABU4VIX1</accession>
<dbReference type="PANTHER" id="PTHR43031:SF1">
    <property type="entry name" value="PYRIDINE NUCLEOTIDE-DISULPHIDE OXIDOREDUCTASE"/>
    <property type="match status" value="1"/>
</dbReference>
<keyword evidence="3" id="KW-1185">Reference proteome</keyword>
<dbReference type="SUPFAM" id="SSF52821">
    <property type="entry name" value="Rhodanese/Cell cycle control phosphatase"/>
    <property type="match status" value="1"/>
</dbReference>
<dbReference type="SMART" id="SM00450">
    <property type="entry name" value="RHOD"/>
    <property type="match status" value="1"/>
</dbReference>
<gene>
    <name evidence="2" type="ORF">SK069_07095</name>
</gene>
<dbReference type="PANTHER" id="PTHR43031">
    <property type="entry name" value="FAD-DEPENDENT OXIDOREDUCTASE"/>
    <property type="match status" value="1"/>
</dbReference>
<dbReference type="RefSeq" id="WP_319953500.1">
    <property type="nucleotide sequence ID" value="NZ_JAXAVX010000002.1"/>
</dbReference>
<reference evidence="2 3" key="1">
    <citation type="submission" date="2023-11" db="EMBL/GenBank/DDBJ databases">
        <authorList>
            <person name="Xu M."/>
            <person name="Jiang T."/>
        </authorList>
    </citation>
    <scope>NUCLEOTIDE SEQUENCE [LARGE SCALE GENOMIC DNA]</scope>
    <source>
        <strain evidence="2 3">SD</strain>
    </source>
</reference>
<evidence type="ECO:0000259" key="1">
    <source>
        <dbReference type="PROSITE" id="PS50206"/>
    </source>
</evidence>
<proteinExistence type="predicted"/>
<dbReference type="CDD" id="cd00158">
    <property type="entry name" value="RHOD"/>
    <property type="match status" value="1"/>
</dbReference>
<dbReference type="Proteomes" id="UP001277761">
    <property type="component" value="Unassembled WGS sequence"/>
</dbReference>
<protein>
    <submittedName>
        <fullName evidence="2">Rhodanese-like domain-containing protein</fullName>
    </submittedName>
</protein>
<dbReference type="Gene3D" id="3.40.250.10">
    <property type="entry name" value="Rhodanese-like domain"/>
    <property type="match status" value="1"/>
</dbReference>
<evidence type="ECO:0000313" key="3">
    <source>
        <dbReference type="Proteomes" id="UP001277761"/>
    </source>
</evidence>
<dbReference type="Pfam" id="PF00581">
    <property type="entry name" value="Rhodanese"/>
    <property type="match status" value="1"/>
</dbReference>
<name>A0ABU4VIX1_9ACTN</name>
<dbReference type="EMBL" id="JAXAVX010000002">
    <property type="protein sequence ID" value="MDX8151350.1"/>
    <property type="molecule type" value="Genomic_DNA"/>
</dbReference>
<organism evidence="2 3">
    <name type="scientific">Patulibacter brassicae</name>
    <dbReference type="NCBI Taxonomy" id="1705717"/>
    <lineage>
        <taxon>Bacteria</taxon>
        <taxon>Bacillati</taxon>
        <taxon>Actinomycetota</taxon>
        <taxon>Thermoleophilia</taxon>
        <taxon>Solirubrobacterales</taxon>
        <taxon>Patulibacteraceae</taxon>
        <taxon>Patulibacter</taxon>
    </lineage>
</organism>
<feature type="domain" description="Rhodanese" evidence="1">
    <location>
        <begin position="18"/>
        <end position="107"/>
    </location>
</feature>
<dbReference type="PROSITE" id="PS50206">
    <property type="entry name" value="RHODANESE_3"/>
    <property type="match status" value="1"/>
</dbReference>